<dbReference type="AlphaFoldDB" id="A0A0C2WC19"/>
<evidence type="ECO:0000313" key="7">
    <source>
        <dbReference type="Proteomes" id="UP000054549"/>
    </source>
</evidence>
<keyword evidence="3" id="KW-0547">Nucleotide-binding</keyword>
<dbReference type="Pfam" id="PF00071">
    <property type="entry name" value="Ras"/>
    <property type="match status" value="1"/>
</dbReference>
<dbReference type="PRINTS" id="PR00449">
    <property type="entry name" value="RASTRNSFRMNG"/>
</dbReference>
<dbReference type="PANTHER" id="PTHR24072">
    <property type="entry name" value="RHO FAMILY GTPASE"/>
    <property type="match status" value="1"/>
</dbReference>
<dbReference type="InterPro" id="IPR001806">
    <property type="entry name" value="Small_GTPase"/>
</dbReference>
<dbReference type="HOGENOM" id="CLU_041217_21_2_1"/>
<organism evidence="6 7">
    <name type="scientific">Amanita muscaria (strain Koide BX008)</name>
    <dbReference type="NCBI Taxonomy" id="946122"/>
    <lineage>
        <taxon>Eukaryota</taxon>
        <taxon>Fungi</taxon>
        <taxon>Dikarya</taxon>
        <taxon>Basidiomycota</taxon>
        <taxon>Agaricomycotina</taxon>
        <taxon>Agaricomycetes</taxon>
        <taxon>Agaricomycetidae</taxon>
        <taxon>Agaricales</taxon>
        <taxon>Pluteineae</taxon>
        <taxon>Amanitaceae</taxon>
        <taxon>Amanita</taxon>
    </lineage>
</organism>
<proteinExistence type="predicted"/>
<dbReference type="Proteomes" id="UP000054549">
    <property type="component" value="Unassembled WGS sequence"/>
</dbReference>
<dbReference type="GO" id="GO:0005525">
    <property type="term" value="F:GTP binding"/>
    <property type="evidence" value="ECO:0007669"/>
    <property type="project" value="UniProtKB-KW"/>
</dbReference>
<evidence type="ECO:0000256" key="4">
    <source>
        <dbReference type="ARBA" id="ARBA00023134"/>
    </source>
</evidence>
<dbReference type="STRING" id="946122.A0A0C2WC19"/>
<dbReference type="PROSITE" id="PS51419">
    <property type="entry name" value="RAB"/>
    <property type="match status" value="1"/>
</dbReference>
<dbReference type="SMART" id="SM00175">
    <property type="entry name" value="RAB"/>
    <property type="match status" value="1"/>
</dbReference>
<dbReference type="InParanoid" id="A0A0C2WC19"/>
<evidence type="ECO:0000313" key="6">
    <source>
        <dbReference type="EMBL" id="KIL54116.1"/>
    </source>
</evidence>
<evidence type="ECO:0000256" key="5">
    <source>
        <dbReference type="ARBA" id="ARBA00023136"/>
    </source>
</evidence>
<evidence type="ECO:0000256" key="3">
    <source>
        <dbReference type="ARBA" id="ARBA00022741"/>
    </source>
</evidence>
<evidence type="ECO:0000256" key="2">
    <source>
        <dbReference type="ARBA" id="ARBA00022481"/>
    </source>
</evidence>
<dbReference type="InterPro" id="IPR005225">
    <property type="entry name" value="Small_GTP-bd"/>
</dbReference>
<dbReference type="PROSITE" id="PS51421">
    <property type="entry name" value="RAS"/>
    <property type="match status" value="1"/>
</dbReference>
<dbReference type="SMART" id="SM00174">
    <property type="entry name" value="RHO"/>
    <property type="match status" value="1"/>
</dbReference>
<dbReference type="SUPFAM" id="SSF52540">
    <property type="entry name" value="P-loop containing nucleoside triphosphate hydrolases"/>
    <property type="match status" value="1"/>
</dbReference>
<keyword evidence="2" id="KW-0488">Methylation</keyword>
<dbReference type="InterPro" id="IPR027417">
    <property type="entry name" value="P-loop_NTPase"/>
</dbReference>
<keyword evidence="7" id="KW-1185">Reference proteome</keyword>
<comment type="subcellular location">
    <subcellularLocation>
        <location evidence="1">Membrane</location>
    </subcellularLocation>
</comment>
<keyword evidence="4" id="KW-0342">GTP-binding</keyword>
<protein>
    <submittedName>
        <fullName evidence="6">Uncharacterized protein</fullName>
    </submittedName>
</protein>
<dbReference type="FunFam" id="3.40.50.300:FF:002060">
    <property type="entry name" value="Rho family GTPase"/>
    <property type="match status" value="1"/>
</dbReference>
<dbReference type="InterPro" id="IPR003578">
    <property type="entry name" value="Small_GTPase_Rho"/>
</dbReference>
<dbReference type="NCBIfam" id="TIGR00231">
    <property type="entry name" value="small_GTP"/>
    <property type="match status" value="1"/>
</dbReference>
<dbReference type="Gene3D" id="3.40.50.300">
    <property type="entry name" value="P-loop containing nucleotide triphosphate hydrolases"/>
    <property type="match status" value="1"/>
</dbReference>
<accession>A0A0C2WC19</accession>
<gene>
    <name evidence="6" type="ORF">M378DRAFT_174438</name>
</gene>
<dbReference type="GO" id="GO:0003924">
    <property type="term" value="F:GTPase activity"/>
    <property type="evidence" value="ECO:0007669"/>
    <property type="project" value="InterPro"/>
</dbReference>
<dbReference type="GO" id="GO:0016020">
    <property type="term" value="C:membrane"/>
    <property type="evidence" value="ECO:0007669"/>
    <property type="project" value="UniProtKB-SubCell"/>
</dbReference>
<sequence length="157" mass="17546">MIVFENYVADLEVDGQQVELALWDSGGQEEHERLRFLNYPGSDMVLISFAIDDPKSLENVLNKWISEVKHYCPNVPIILVGCKKDLRDDHSTIEKLKASGQHPTTPEAGMVVAQTIGAKHYIECSAKTGEGVRDVFQLATEAALRGSHLEKRCCMIF</sequence>
<evidence type="ECO:0000256" key="1">
    <source>
        <dbReference type="ARBA" id="ARBA00004370"/>
    </source>
</evidence>
<dbReference type="OrthoDB" id="8830751at2759"/>
<name>A0A0C2WC19_AMAMK</name>
<keyword evidence="5" id="KW-0472">Membrane</keyword>
<dbReference type="EMBL" id="KN818932">
    <property type="protein sequence ID" value="KIL54116.1"/>
    <property type="molecule type" value="Genomic_DNA"/>
</dbReference>
<dbReference type="GO" id="GO:0007264">
    <property type="term" value="P:small GTPase-mediated signal transduction"/>
    <property type="evidence" value="ECO:0007669"/>
    <property type="project" value="InterPro"/>
</dbReference>
<reference evidence="6 7" key="1">
    <citation type="submission" date="2014-04" db="EMBL/GenBank/DDBJ databases">
        <title>Evolutionary Origins and Diversification of the Mycorrhizal Mutualists.</title>
        <authorList>
            <consortium name="DOE Joint Genome Institute"/>
            <consortium name="Mycorrhizal Genomics Consortium"/>
            <person name="Kohler A."/>
            <person name="Kuo A."/>
            <person name="Nagy L.G."/>
            <person name="Floudas D."/>
            <person name="Copeland A."/>
            <person name="Barry K.W."/>
            <person name="Cichocki N."/>
            <person name="Veneault-Fourrey C."/>
            <person name="LaButti K."/>
            <person name="Lindquist E.A."/>
            <person name="Lipzen A."/>
            <person name="Lundell T."/>
            <person name="Morin E."/>
            <person name="Murat C."/>
            <person name="Riley R."/>
            <person name="Ohm R."/>
            <person name="Sun H."/>
            <person name="Tunlid A."/>
            <person name="Henrissat B."/>
            <person name="Grigoriev I.V."/>
            <person name="Hibbett D.S."/>
            <person name="Martin F."/>
        </authorList>
    </citation>
    <scope>NUCLEOTIDE SEQUENCE [LARGE SCALE GENOMIC DNA]</scope>
    <source>
        <strain evidence="6 7">Koide BX008</strain>
    </source>
</reference>
<dbReference type="PROSITE" id="PS51420">
    <property type="entry name" value="RHO"/>
    <property type="match status" value="1"/>
</dbReference>
<dbReference type="SMART" id="SM00173">
    <property type="entry name" value="RAS"/>
    <property type="match status" value="1"/>
</dbReference>